<dbReference type="InterPro" id="IPR036875">
    <property type="entry name" value="Znf_CCHC_sf"/>
</dbReference>
<dbReference type="PROSITE" id="PS50879">
    <property type="entry name" value="RNASE_H_1"/>
    <property type="match status" value="1"/>
</dbReference>
<dbReference type="InterPro" id="IPR001584">
    <property type="entry name" value="Integrase_cat-core"/>
</dbReference>
<dbReference type="GO" id="GO:0042575">
    <property type="term" value="C:DNA polymerase complex"/>
    <property type="evidence" value="ECO:0007669"/>
    <property type="project" value="UniProtKB-ARBA"/>
</dbReference>
<dbReference type="PANTHER" id="PTHR37984:SF5">
    <property type="entry name" value="PROTEIN NYNRIN-LIKE"/>
    <property type="match status" value="1"/>
</dbReference>
<dbReference type="Pfam" id="PF00078">
    <property type="entry name" value="RVT_1"/>
    <property type="match status" value="1"/>
</dbReference>
<keyword evidence="5" id="KW-1185">Reference proteome</keyword>
<evidence type="ECO:0000256" key="1">
    <source>
        <dbReference type="PROSITE-ProRule" id="PRU00047"/>
    </source>
</evidence>
<dbReference type="GO" id="GO:0003676">
    <property type="term" value="F:nucleic acid binding"/>
    <property type="evidence" value="ECO:0007669"/>
    <property type="project" value="InterPro"/>
</dbReference>
<dbReference type="SUPFAM" id="SSF53098">
    <property type="entry name" value="Ribonuclease H-like"/>
    <property type="match status" value="2"/>
</dbReference>
<dbReference type="Gene3D" id="3.10.10.10">
    <property type="entry name" value="HIV Type 1 Reverse Transcriptase, subunit A, domain 1"/>
    <property type="match status" value="1"/>
</dbReference>
<dbReference type="CDD" id="cd01647">
    <property type="entry name" value="RT_LTR"/>
    <property type="match status" value="1"/>
</dbReference>
<dbReference type="Proteomes" id="UP000035680">
    <property type="component" value="Unassembled WGS sequence"/>
</dbReference>
<dbReference type="SUPFAM" id="SSF57756">
    <property type="entry name" value="Retrovirus zinc finger-like domains"/>
    <property type="match status" value="1"/>
</dbReference>
<dbReference type="SUPFAM" id="SSF56672">
    <property type="entry name" value="DNA/RNA polymerases"/>
    <property type="match status" value="1"/>
</dbReference>
<dbReference type="InterPro" id="IPR012337">
    <property type="entry name" value="RNaseH-like_sf"/>
</dbReference>
<dbReference type="InterPro" id="IPR043502">
    <property type="entry name" value="DNA/RNA_pol_sf"/>
</dbReference>
<dbReference type="InterPro" id="IPR002156">
    <property type="entry name" value="RNaseH_domain"/>
</dbReference>
<dbReference type="InterPro" id="IPR001878">
    <property type="entry name" value="Znf_CCHC"/>
</dbReference>
<dbReference type="CDD" id="cd00303">
    <property type="entry name" value="retropepsin_like"/>
    <property type="match status" value="1"/>
</dbReference>
<evidence type="ECO:0000313" key="5">
    <source>
        <dbReference type="Proteomes" id="UP000035680"/>
    </source>
</evidence>
<keyword evidence="1" id="KW-0863">Zinc-finger</keyword>
<dbReference type="PROSITE" id="PS50158">
    <property type="entry name" value="ZF_CCHC"/>
    <property type="match status" value="1"/>
</dbReference>
<dbReference type="PANTHER" id="PTHR37984">
    <property type="entry name" value="PROTEIN CBG26694"/>
    <property type="match status" value="1"/>
</dbReference>
<keyword evidence="1" id="KW-0862">Zinc</keyword>
<evidence type="ECO:0000259" key="3">
    <source>
        <dbReference type="PROSITE" id="PS50879"/>
    </source>
</evidence>
<keyword evidence="1" id="KW-0479">Metal-binding</keyword>
<accession>A0A0K0EWP1</accession>
<dbReference type="GO" id="GO:0019899">
    <property type="term" value="F:enzyme binding"/>
    <property type="evidence" value="ECO:0007669"/>
    <property type="project" value="UniProtKB-ARBA"/>
</dbReference>
<sequence>MESFGNGFFNETASSGAVELKNVLKLEDYKGTSYTGYLKKLFTMRRIPKEDFPIQTIMQQNAERQSEMLECMSEDPTWEEIEQYVEEYCMINAKTWQSELVDVLKMEKQWGETPREFFRRLERSAAMLIGRKDPKDVLLIFASRMPKSAHKYLLQVKDFSEASLIHAWTQSMEEKKLLTSESGRGNAAVNLSQEVKKLEVNKSNDMAHFNSNGNSRRFTCYTCGMDGHTSRFCPSRVVQASHEIRTAQLESSEGLSKEGMAYKIVRVNGADVRVLLDSGAEVNGLCVKDAKRLNLLIENVKGEKLLSADGNELKCLGQVEVSYSDLMNEVTLTKRIVVMDASTSWLSAATARQLNIDINAAIKEANDALDVNRKVISDLKERDFMKVATFLENNPHLYDESETASKLVVHLPIVDEKVEVLKRPISAPYPLKSKELREKFAKTMERNILRGHWQRITHPVITSPCSVVEKKDSPYLRLCLDGRKINSCFDKKYCAINLPSPVKVLNDLKLDEMSENSLLTTLDLQDAFMQVKIPSECNKFSTVSTIFGMYACTGLQFGWNVSSKLFHEEFNKLIMGIPNCTQYVDDVVISGRKFEQEESVLELLRRLSSARFKLNLGKCHFFQKNVQFLGNELCSGSFTLSGKRKDMLSLTMKPSTVKEAQEFVGKYQYVSSFIPSFASIIDPLYPKTSDQCYVWSDEREKSFNMLKLKLEDHIPLGKISADCDVLTIQSFLYNNAFSVVLLDKSNRDNVILCDVFQRKFTDVECRYSEIEKMLLSLHDALLNFRYTNGGLPFVVESSSLELCHLLKKSTPFPFDSSKRIQRLMVPLVMEEIVAHHVTRDKLLQSMILNDRNFEIRRVSLPQFTRVLSRHISLNELQEVNNSDNQIQLAIKNLEMKEAADLKELNSTVKKNFDLLRIENNALMVNDLPYLPDYYAKLVMERMHSDLHCGSKYLQNVFDQVAVTVGTIKLCQEVVKSCELCSVFRNRCRQKLRSWIAPLNSRERAHVDLAELDGMLMFVFTDTYSGAIIMKILRNKSAQSIVETLMSIFAYFGVWQVMISDNEWCFQNSYVDEFLESYGVLRVHIPIYSPVTNGSAERAVQSVKKTVKKLLEEGVNKRCLEFEVFKRLNHSKPDCLTKFYETPKEKRKWNSEWVILERTDVYYKRTNKTGEKSVKGVLVAKNGERLLMIETLEEEMIIIPRDRMTDCLKNENESPDINNVITIVEKMDLNNNHQGGEENDLLKTDMLESTDQMDQDVAMNSEALESMSDTELKEAFATYKNVIAVDGSIYDGSGLGAYGCLDGMELVIQKRNGLRGAMTAPRAEVEAYLMILRVLADGTPDDGTRKKTLIISDCSYVTNAVTRGWMNHWILTGKNSSNQPCAHLNQWKEIQSLLLKLGDDVTTKHVPGHTYQFHDCADKLARGDEKLANLNNIWKDLGTRPSKIHPKSSANVVLSP</sequence>
<name>A0A0K0EWP1_STRVS</name>
<dbReference type="InterPro" id="IPR050951">
    <property type="entry name" value="Retrovirus_Pol_polyprotein"/>
</dbReference>
<feature type="domain" description="RNase H type-1" evidence="3">
    <location>
        <begin position="1276"/>
        <end position="1425"/>
    </location>
</feature>
<evidence type="ECO:0000259" key="4">
    <source>
        <dbReference type="PROSITE" id="PS50994"/>
    </source>
</evidence>
<feature type="domain" description="CCHC-type" evidence="2">
    <location>
        <begin position="220"/>
        <end position="235"/>
    </location>
</feature>
<dbReference type="Pfam" id="PF00075">
    <property type="entry name" value="RNase_H"/>
    <property type="match status" value="1"/>
</dbReference>
<organism evidence="5 6">
    <name type="scientific">Strongyloides venezuelensis</name>
    <name type="common">Threadworm</name>
    <dbReference type="NCBI Taxonomy" id="75913"/>
    <lineage>
        <taxon>Eukaryota</taxon>
        <taxon>Metazoa</taxon>
        <taxon>Ecdysozoa</taxon>
        <taxon>Nematoda</taxon>
        <taxon>Chromadorea</taxon>
        <taxon>Rhabditida</taxon>
        <taxon>Tylenchina</taxon>
        <taxon>Panagrolaimomorpha</taxon>
        <taxon>Strongyloidoidea</taxon>
        <taxon>Strongyloididae</taxon>
        <taxon>Strongyloides</taxon>
    </lineage>
</organism>
<dbReference type="InterPro" id="IPR036397">
    <property type="entry name" value="RNaseH_sf"/>
</dbReference>
<feature type="domain" description="Integrase catalytic" evidence="4">
    <location>
        <begin position="993"/>
        <end position="1150"/>
    </location>
</feature>
<dbReference type="InterPro" id="IPR043128">
    <property type="entry name" value="Rev_trsase/Diguanyl_cyclase"/>
</dbReference>
<proteinExistence type="predicted"/>
<protein>
    <submittedName>
        <fullName evidence="6">CCHC-type domain-containing protein</fullName>
    </submittedName>
</protein>
<dbReference type="WBParaSite" id="SVE_0094500.1">
    <property type="protein sequence ID" value="SVE_0094500.1"/>
    <property type="gene ID" value="SVE_0094500"/>
</dbReference>
<dbReference type="GO" id="GO:0004523">
    <property type="term" value="F:RNA-DNA hybrid ribonuclease activity"/>
    <property type="evidence" value="ECO:0007669"/>
    <property type="project" value="InterPro"/>
</dbReference>
<evidence type="ECO:0000259" key="2">
    <source>
        <dbReference type="PROSITE" id="PS50158"/>
    </source>
</evidence>
<dbReference type="GO" id="GO:0015074">
    <property type="term" value="P:DNA integration"/>
    <property type="evidence" value="ECO:0007669"/>
    <property type="project" value="InterPro"/>
</dbReference>
<evidence type="ECO:0000313" key="6">
    <source>
        <dbReference type="WBParaSite" id="SVE_0094500.1"/>
    </source>
</evidence>
<dbReference type="GO" id="GO:0008270">
    <property type="term" value="F:zinc ion binding"/>
    <property type="evidence" value="ECO:0007669"/>
    <property type="project" value="UniProtKB-KW"/>
</dbReference>
<dbReference type="STRING" id="75913.A0A0K0EWP1"/>
<dbReference type="InterPro" id="IPR000477">
    <property type="entry name" value="RT_dom"/>
</dbReference>
<dbReference type="Gene3D" id="3.30.420.10">
    <property type="entry name" value="Ribonuclease H-like superfamily/Ribonuclease H"/>
    <property type="match status" value="2"/>
</dbReference>
<reference evidence="6" key="2">
    <citation type="submission" date="2015-08" db="UniProtKB">
        <authorList>
            <consortium name="WormBaseParasite"/>
        </authorList>
    </citation>
    <scope>IDENTIFICATION</scope>
</reference>
<dbReference type="PROSITE" id="PS50994">
    <property type="entry name" value="INTEGRASE"/>
    <property type="match status" value="1"/>
</dbReference>
<reference evidence="5" key="1">
    <citation type="submission" date="2014-07" db="EMBL/GenBank/DDBJ databases">
        <authorList>
            <person name="Martin A.A"/>
            <person name="De Silva N."/>
        </authorList>
    </citation>
    <scope>NUCLEOTIDE SEQUENCE</scope>
</reference>
<dbReference type="Gene3D" id="3.30.70.270">
    <property type="match status" value="2"/>
</dbReference>